<organism evidence="24 25">
    <name type="scientific">Capsicum annuum</name>
    <name type="common">Capsicum pepper</name>
    <dbReference type="NCBI Taxonomy" id="4072"/>
    <lineage>
        <taxon>Eukaryota</taxon>
        <taxon>Viridiplantae</taxon>
        <taxon>Streptophyta</taxon>
        <taxon>Embryophyta</taxon>
        <taxon>Tracheophyta</taxon>
        <taxon>Spermatophyta</taxon>
        <taxon>Magnoliopsida</taxon>
        <taxon>eudicotyledons</taxon>
        <taxon>Gunneridae</taxon>
        <taxon>Pentapetalae</taxon>
        <taxon>asterids</taxon>
        <taxon>lamiids</taxon>
        <taxon>Solanales</taxon>
        <taxon>Solanaceae</taxon>
        <taxon>Solanoideae</taxon>
        <taxon>Capsiceae</taxon>
        <taxon>Capsicum</taxon>
    </lineage>
</organism>
<keyword evidence="11 18" id="KW-0408">Iron</keyword>
<dbReference type="GO" id="GO:0004601">
    <property type="term" value="F:peroxidase activity"/>
    <property type="evidence" value="ECO:0000318"/>
    <property type="project" value="GO_Central"/>
</dbReference>
<feature type="binding site" evidence="18">
    <location>
        <position position="328"/>
    </location>
    <ligand>
        <name>Ca(2+)</name>
        <dbReference type="ChEBI" id="CHEBI:29108"/>
        <label>2</label>
    </ligand>
</feature>
<dbReference type="PRINTS" id="PR00461">
    <property type="entry name" value="PLPEROXIDASE"/>
</dbReference>
<dbReference type="InterPro" id="IPR002016">
    <property type="entry name" value="Haem_peroxidase"/>
</dbReference>
<dbReference type="Gramene" id="PHT73875">
    <property type="protein sequence ID" value="PHT73875"/>
    <property type="gene ID" value="T459_21152"/>
</dbReference>
<evidence type="ECO:0000256" key="14">
    <source>
        <dbReference type="ARBA" id="ARBA00023324"/>
    </source>
</evidence>
<dbReference type="PRINTS" id="PR00458">
    <property type="entry name" value="PEROXIDASE"/>
</dbReference>
<evidence type="ECO:0000256" key="17">
    <source>
        <dbReference type="PIRSR" id="PIRSR600823-2"/>
    </source>
</evidence>
<feature type="domain" description="Plant heme peroxidase family profile" evidence="23">
    <location>
        <begin position="114"/>
        <end position="408"/>
    </location>
</feature>
<evidence type="ECO:0000256" key="18">
    <source>
        <dbReference type="PIRSR" id="PIRSR600823-3"/>
    </source>
</evidence>
<evidence type="ECO:0000256" key="16">
    <source>
        <dbReference type="PIRSR" id="PIRSR600823-1"/>
    </source>
</evidence>
<dbReference type="GO" id="GO:0020037">
    <property type="term" value="F:heme binding"/>
    <property type="evidence" value="ECO:0007669"/>
    <property type="project" value="UniProtKB-UniRule"/>
</dbReference>
<feature type="binding site" evidence="18">
    <location>
        <position position="161"/>
    </location>
    <ligand>
        <name>Ca(2+)</name>
        <dbReference type="ChEBI" id="CHEBI:29108"/>
        <label>1</label>
    </ligand>
</feature>
<dbReference type="EC" id="1.11.1.7" evidence="4 21"/>
<evidence type="ECO:0000256" key="2">
    <source>
        <dbReference type="ARBA" id="ARBA00002322"/>
    </source>
</evidence>
<keyword evidence="12 20" id="KW-1015">Disulfide bond</keyword>
<dbReference type="InterPro" id="IPR033905">
    <property type="entry name" value="Secretory_peroxidase"/>
</dbReference>
<dbReference type="GO" id="GO:0006950">
    <property type="term" value="P:response to stress"/>
    <property type="evidence" value="ECO:0000318"/>
    <property type="project" value="GO_Central"/>
</dbReference>
<evidence type="ECO:0000259" key="23">
    <source>
        <dbReference type="PROSITE" id="PS50873"/>
    </source>
</evidence>
<gene>
    <name evidence="24" type="ORF">T459_21152</name>
</gene>
<feature type="compositionally biased region" description="Polar residues" evidence="22">
    <location>
        <begin position="67"/>
        <end position="101"/>
    </location>
</feature>
<keyword evidence="13" id="KW-0325">Glycoprotein</keyword>
<evidence type="ECO:0000256" key="22">
    <source>
        <dbReference type="SAM" id="MobiDB-lite"/>
    </source>
</evidence>
<dbReference type="InterPro" id="IPR010255">
    <property type="entry name" value="Haem_peroxidase_sf"/>
</dbReference>
<dbReference type="GO" id="GO:0005576">
    <property type="term" value="C:extracellular region"/>
    <property type="evidence" value="ECO:0007669"/>
    <property type="project" value="UniProtKB-SubCell"/>
</dbReference>
<evidence type="ECO:0000256" key="9">
    <source>
        <dbReference type="ARBA" id="ARBA00022837"/>
    </source>
</evidence>
<dbReference type="Proteomes" id="UP000222542">
    <property type="component" value="Unassembled WGS sequence"/>
</dbReference>
<feature type="binding site" evidence="18">
    <location>
        <position position="159"/>
    </location>
    <ligand>
        <name>Ca(2+)</name>
        <dbReference type="ChEBI" id="CHEBI:29108"/>
        <label>1</label>
    </ligand>
</feature>
<protein>
    <recommendedName>
        <fullName evidence="4 21">Peroxidase</fullName>
        <ecNumber evidence="4 21">1.11.1.7</ecNumber>
    </recommendedName>
</protein>
<dbReference type="Gene3D" id="1.10.420.10">
    <property type="entry name" value="Peroxidase, domain 2"/>
    <property type="match status" value="1"/>
</dbReference>
<feature type="disulfide bond" evidence="20">
    <location>
        <begin position="211"/>
        <end position="404"/>
    </location>
</feature>
<comment type="caution">
    <text evidence="24">The sequence shown here is derived from an EMBL/GenBank/DDBJ whole genome shotgun (WGS) entry which is preliminary data.</text>
</comment>
<feature type="binding site" evidence="18">
    <location>
        <position position="331"/>
    </location>
    <ligand>
        <name>Ca(2+)</name>
        <dbReference type="ChEBI" id="CHEBI:29108"/>
        <label>2</label>
    </ligand>
</feature>
<evidence type="ECO:0000313" key="24">
    <source>
        <dbReference type="EMBL" id="PHT73875.1"/>
    </source>
</evidence>
<keyword evidence="5 21" id="KW-0964">Secreted</keyword>
<comment type="function">
    <text evidence="15">Suggested to catalyze the deposition of the aromatic residues of suberin on the cell wall and thus play a role in cell-suberization.</text>
</comment>
<evidence type="ECO:0000256" key="12">
    <source>
        <dbReference type="ARBA" id="ARBA00023157"/>
    </source>
</evidence>
<feature type="disulfide bond" evidence="20">
    <location>
        <begin position="157"/>
        <end position="162"/>
    </location>
</feature>
<dbReference type="CDD" id="cd00693">
    <property type="entry name" value="secretory_peroxidase"/>
    <property type="match status" value="1"/>
</dbReference>
<dbReference type="PROSITE" id="PS50873">
    <property type="entry name" value="PEROXIDASE_4"/>
    <property type="match status" value="1"/>
</dbReference>
<proteinExistence type="inferred from homology"/>
<evidence type="ECO:0000256" key="6">
    <source>
        <dbReference type="ARBA" id="ARBA00022559"/>
    </source>
</evidence>
<comment type="similarity">
    <text evidence="3">Belongs to the peroxidase family. Ascorbate peroxidase subfamily.</text>
</comment>
<reference evidence="24 25" key="2">
    <citation type="journal article" date="2017" name="Genome Biol.">
        <title>New reference genome sequences of hot pepper reveal the massive evolution of plant disease-resistance genes by retroduplication.</title>
        <authorList>
            <person name="Kim S."/>
            <person name="Park J."/>
            <person name="Yeom S.I."/>
            <person name="Kim Y.M."/>
            <person name="Seo E."/>
            <person name="Kim K.T."/>
            <person name="Kim M.S."/>
            <person name="Lee J.M."/>
            <person name="Cheong K."/>
            <person name="Shin H.S."/>
            <person name="Kim S.B."/>
            <person name="Han K."/>
            <person name="Lee J."/>
            <person name="Park M."/>
            <person name="Lee H.A."/>
            <person name="Lee H.Y."/>
            <person name="Lee Y."/>
            <person name="Oh S."/>
            <person name="Lee J.H."/>
            <person name="Choi E."/>
            <person name="Choi E."/>
            <person name="Lee S.E."/>
            <person name="Jeon J."/>
            <person name="Kim H."/>
            <person name="Choi G."/>
            <person name="Song H."/>
            <person name="Lee J."/>
            <person name="Lee S.C."/>
            <person name="Kwon J.K."/>
            <person name="Lee H.Y."/>
            <person name="Koo N."/>
            <person name="Hong Y."/>
            <person name="Kim R.W."/>
            <person name="Kang W.H."/>
            <person name="Huh J.H."/>
            <person name="Kang B.C."/>
            <person name="Yang T.J."/>
            <person name="Lee Y.H."/>
            <person name="Bennetzen J.L."/>
            <person name="Choi D."/>
        </authorList>
    </citation>
    <scope>NUCLEOTIDE SEQUENCE [LARGE SCALE GENOMIC DNA]</scope>
    <source>
        <strain evidence="25">cv. CM334</strain>
    </source>
</reference>
<dbReference type="InterPro" id="IPR019793">
    <property type="entry name" value="Peroxidases_heam-ligand_BS"/>
</dbReference>
<keyword evidence="8 18" id="KW-0479">Metal-binding</keyword>
<dbReference type="GO" id="GO:0042744">
    <property type="term" value="P:hydrogen peroxide catabolic process"/>
    <property type="evidence" value="ECO:0007669"/>
    <property type="project" value="UniProtKB-KW"/>
</dbReference>
<evidence type="ECO:0000313" key="25">
    <source>
        <dbReference type="Proteomes" id="UP000222542"/>
    </source>
</evidence>
<feature type="region of interest" description="Disordered" evidence="22">
    <location>
        <begin position="44"/>
        <end position="107"/>
    </location>
</feature>
<evidence type="ECO:0000256" key="7">
    <source>
        <dbReference type="ARBA" id="ARBA00022617"/>
    </source>
</evidence>
<dbReference type="FunFam" id="1.10.420.10:FF:000001">
    <property type="entry name" value="Peroxidase"/>
    <property type="match status" value="1"/>
</dbReference>
<keyword evidence="25" id="KW-1185">Reference proteome</keyword>
<evidence type="ECO:0000256" key="21">
    <source>
        <dbReference type="RuleBase" id="RU362060"/>
    </source>
</evidence>
<evidence type="ECO:0000256" key="8">
    <source>
        <dbReference type="ARBA" id="ARBA00022723"/>
    </source>
</evidence>
<dbReference type="STRING" id="4072.A0A2G2YW82"/>
<keyword evidence="9 18" id="KW-0106">Calcium</keyword>
<feature type="binding site" evidence="18">
    <location>
        <position position="336"/>
    </location>
    <ligand>
        <name>Ca(2+)</name>
        <dbReference type="ChEBI" id="CHEBI:29108"/>
        <label>2</label>
    </ligand>
</feature>
<keyword evidence="7 21" id="KW-0349">Heme</keyword>
<evidence type="ECO:0000256" key="20">
    <source>
        <dbReference type="PIRSR" id="PIRSR600823-5"/>
    </source>
</evidence>
<dbReference type="Gene3D" id="1.10.520.10">
    <property type="match status" value="1"/>
</dbReference>
<evidence type="ECO:0000256" key="1">
    <source>
        <dbReference type="ARBA" id="ARBA00000189"/>
    </source>
</evidence>
<feature type="active site" description="Proton acceptor" evidence="16">
    <location>
        <position position="155"/>
    </location>
</feature>
<evidence type="ECO:0000256" key="4">
    <source>
        <dbReference type="ARBA" id="ARBA00012313"/>
    </source>
</evidence>
<feature type="binding site" evidence="17">
    <location>
        <position position="253"/>
    </location>
    <ligand>
        <name>substrate</name>
    </ligand>
</feature>
<dbReference type="PANTHER" id="PTHR31517:SF59">
    <property type="entry name" value="PEROXIDASE"/>
    <property type="match status" value="1"/>
</dbReference>
<feature type="binding site" description="axial binding residue" evidence="18">
    <location>
        <position position="283"/>
    </location>
    <ligand>
        <name>heme b</name>
        <dbReference type="ChEBI" id="CHEBI:60344"/>
    </ligand>
    <ligandPart>
        <name>Fe</name>
        <dbReference type="ChEBI" id="CHEBI:18248"/>
    </ligandPart>
</feature>
<feature type="disulfide bond" evidence="20">
    <location>
        <begin position="124"/>
        <end position="205"/>
    </location>
</feature>
<dbReference type="AlphaFoldDB" id="A0A2G2YW82"/>
<evidence type="ECO:0000256" key="3">
    <source>
        <dbReference type="ARBA" id="ARBA00006873"/>
    </source>
</evidence>
<evidence type="ECO:0000256" key="19">
    <source>
        <dbReference type="PIRSR" id="PIRSR600823-4"/>
    </source>
</evidence>
<name>A0A2G2YW82_CAPAN</name>
<sequence>MNHHKTGKKFHARGSMAFGFHHLIKGTQKVVGAFARGVTGHNVPQTAEQQQHQNIEQQQPHTKEENAPQNAEQHVPQTAEQQQPQANEQHVPQDAEQQVPQTAEEHVEPEVLGGLREGFYQKTCPQAEEIIRNGLVRAMQNNSKIVAAIPRLFFHDCFVNGCDGSILLDTTPSGAEIEKSAGQNGITVKGYELIDEIKLELEKNCPGIVSCSDILAYLSRDAFVASGLPHYEVSGGRRDGMESLEANVADNIPVPDDSVDLMIELFNRKGLNAEDLVVLIGAHSIGVAHCFNFLYRMDDPEKAKMVDPRLGNVMRFTCTNQMSTLAFDAATQYKMDSVYYKQLLMNRGLLESDQVLAQDIRTRGLVQLFNNDEIGWFDKFGKAMNKLGAVEVLTGNQGQIRKQCRAVNA</sequence>
<accession>A0A2G2YW82</accession>
<comment type="catalytic activity">
    <reaction evidence="1 21">
        <text>2 a phenolic donor + H2O2 = 2 a phenolic radical donor + 2 H2O</text>
        <dbReference type="Rhea" id="RHEA:56136"/>
        <dbReference type="ChEBI" id="CHEBI:15377"/>
        <dbReference type="ChEBI" id="CHEBI:16240"/>
        <dbReference type="ChEBI" id="CHEBI:139520"/>
        <dbReference type="ChEBI" id="CHEBI:139521"/>
        <dbReference type="EC" id="1.11.1.7"/>
    </reaction>
</comment>
<dbReference type="GO" id="GO:0006979">
    <property type="term" value="P:response to oxidative stress"/>
    <property type="evidence" value="ECO:0007669"/>
    <property type="project" value="UniProtKB-UniRule"/>
</dbReference>
<dbReference type="PROSITE" id="PS00435">
    <property type="entry name" value="PEROXIDASE_1"/>
    <property type="match status" value="1"/>
</dbReference>
<comment type="function">
    <text evidence="2">Removal of H(2)O(2), oxidation of toxic reductants, biosynthesis and degradation of lignin, suberization, auxin catabolism, response to environmental stresses such as wounding, pathogen attack and oxidative stress. These functions might be dependent on each isozyme/isoform in each plant tissue.</text>
</comment>
<evidence type="ECO:0000256" key="10">
    <source>
        <dbReference type="ARBA" id="ARBA00023002"/>
    </source>
</evidence>
<keyword evidence="10 21" id="KW-0560">Oxidoreductase</keyword>
<evidence type="ECO:0000256" key="13">
    <source>
        <dbReference type="ARBA" id="ARBA00023180"/>
    </source>
</evidence>
<dbReference type="InterPro" id="IPR000823">
    <property type="entry name" value="Peroxidase_pln"/>
</dbReference>
<dbReference type="EMBL" id="AYRZ02000008">
    <property type="protein sequence ID" value="PHT73875.1"/>
    <property type="molecule type" value="Genomic_DNA"/>
</dbReference>
<dbReference type="PANTHER" id="PTHR31517">
    <property type="match status" value="1"/>
</dbReference>
<comment type="similarity">
    <text evidence="21">Belongs to the peroxidase family. Classical plant (class III) peroxidase subfamily.</text>
</comment>
<feature type="site" description="Transition state stabilizer" evidence="19">
    <location>
        <position position="151"/>
    </location>
</feature>
<dbReference type="SUPFAM" id="SSF48113">
    <property type="entry name" value="Heme-dependent peroxidases"/>
    <property type="match status" value="1"/>
</dbReference>
<evidence type="ECO:0000256" key="11">
    <source>
        <dbReference type="ARBA" id="ARBA00023004"/>
    </source>
</evidence>
<dbReference type="GO" id="GO:0009505">
    <property type="term" value="C:plant-type cell wall"/>
    <property type="evidence" value="ECO:0000318"/>
    <property type="project" value="GO_Central"/>
</dbReference>
<keyword evidence="14 21" id="KW-0376">Hydrogen peroxide</keyword>
<evidence type="ECO:0000256" key="15">
    <source>
        <dbReference type="ARBA" id="ARBA00053519"/>
    </source>
</evidence>
<feature type="binding site" evidence="18">
    <location>
        <position position="156"/>
    </location>
    <ligand>
        <name>Ca(2+)</name>
        <dbReference type="ChEBI" id="CHEBI:29108"/>
        <label>1</label>
    </ligand>
</feature>
<keyword evidence="6 21" id="KW-0575">Peroxidase</keyword>
<feature type="binding site" evidence="18">
    <location>
        <position position="178"/>
    </location>
    <ligand>
        <name>Ca(2+)</name>
        <dbReference type="ChEBI" id="CHEBI:29108"/>
        <label>1</label>
    </ligand>
</feature>
<dbReference type="OMA" id="GLPHYEV"/>
<dbReference type="Pfam" id="PF00141">
    <property type="entry name" value="peroxidase"/>
    <property type="match status" value="1"/>
</dbReference>
<dbReference type="GO" id="GO:0046872">
    <property type="term" value="F:metal ion binding"/>
    <property type="evidence" value="ECO:0007669"/>
    <property type="project" value="UniProtKB-UniRule"/>
</dbReference>
<comment type="subcellular location">
    <subcellularLocation>
        <location evidence="21">Secreted</location>
    </subcellularLocation>
</comment>
<dbReference type="GO" id="GO:0140825">
    <property type="term" value="F:lactoperoxidase activity"/>
    <property type="evidence" value="ECO:0007669"/>
    <property type="project" value="UniProtKB-EC"/>
</dbReference>
<evidence type="ECO:0000256" key="5">
    <source>
        <dbReference type="ARBA" id="ARBA00022525"/>
    </source>
</evidence>
<feature type="disulfide bond" evidence="20">
    <location>
        <begin position="290"/>
        <end position="318"/>
    </location>
</feature>
<feature type="binding site" evidence="18">
    <location>
        <position position="165"/>
    </location>
    <ligand>
        <name>Ca(2+)</name>
        <dbReference type="ChEBI" id="CHEBI:29108"/>
        <label>1</label>
    </ligand>
</feature>
<comment type="cofactor">
    <cofactor evidence="18 21">
        <name>heme b</name>
        <dbReference type="ChEBI" id="CHEBI:60344"/>
    </cofactor>
    <text evidence="18 21">Binds 1 heme b (iron(II)-protoporphyrin IX) group per subunit.</text>
</comment>
<feature type="binding site" evidence="18">
    <location>
        <position position="163"/>
    </location>
    <ligand>
        <name>Ca(2+)</name>
        <dbReference type="ChEBI" id="CHEBI:29108"/>
        <label>1</label>
    </ligand>
</feature>
<reference evidence="24 25" key="1">
    <citation type="journal article" date="2014" name="Nat. Genet.">
        <title>Genome sequence of the hot pepper provides insights into the evolution of pungency in Capsicum species.</title>
        <authorList>
            <person name="Kim S."/>
            <person name="Park M."/>
            <person name="Yeom S.I."/>
            <person name="Kim Y.M."/>
            <person name="Lee J.M."/>
            <person name="Lee H.A."/>
            <person name="Seo E."/>
            <person name="Choi J."/>
            <person name="Cheong K."/>
            <person name="Kim K.T."/>
            <person name="Jung K."/>
            <person name="Lee G.W."/>
            <person name="Oh S.K."/>
            <person name="Bae C."/>
            <person name="Kim S.B."/>
            <person name="Lee H.Y."/>
            <person name="Kim S.Y."/>
            <person name="Kim M.S."/>
            <person name="Kang B.C."/>
            <person name="Jo Y.D."/>
            <person name="Yang H.B."/>
            <person name="Jeong H.J."/>
            <person name="Kang W.H."/>
            <person name="Kwon J.K."/>
            <person name="Shin C."/>
            <person name="Lim J.Y."/>
            <person name="Park J.H."/>
            <person name="Huh J.H."/>
            <person name="Kim J.S."/>
            <person name="Kim B.D."/>
            <person name="Cohen O."/>
            <person name="Paran I."/>
            <person name="Suh M.C."/>
            <person name="Lee S.B."/>
            <person name="Kim Y.K."/>
            <person name="Shin Y."/>
            <person name="Noh S.J."/>
            <person name="Park J."/>
            <person name="Seo Y.S."/>
            <person name="Kwon S.Y."/>
            <person name="Kim H.A."/>
            <person name="Park J.M."/>
            <person name="Kim H.J."/>
            <person name="Choi S.B."/>
            <person name="Bosland P.W."/>
            <person name="Reeves G."/>
            <person name="Jo S.H."/>
            <person name="Lee B.W."/>
            <person name="Cho H.T."/>
            <person name="Choi H.S."/>
            <person name="Lee M.S."/>
            <person name="Yu Y."/>
            <person name="Do Choi Y."/>
            <person name="Park B.S."/>
            <person name="van Deynze A."/>
            <person name="Ashrafi H."/>
            <person name="Hill T."/>
            <person name="Kim W.T."/>
            <person name="Pai H.S."/>
            <person name="Ahn H.K."/>
            <person name="Yeam I."/>
            <person name="Giovannoni J.J."/>
            <person name="Rose J.K."/>
            <person name="Sorensen I."/>
            <person name="Lee S.J."/>
            <person name="Kim R.W."/>
            <person name="Choi I.Y."/>
            <person name="Choi B.S."/>
            <person name="Lim J.S."/>
            <person name="Lee Y.H."/>
            <person name="Choi D."/>
        </authorList>
    </citation>
    <scope>NUCLEOTIDE SEQUENCE [LARGE SCALE GENOMIC DNA]</scope>
    <source>
        <strain evidence="25">cv. CM334</strain>
    </source>
</reference>
<feature type="compositionally biased region" description="Low complexity" evidence="22">
    <location>
        <begin position="45"/>
        <end position="59"/>
    </location>
</feature>
<comment type="cofactor">
    <cofactor evidence="18 21">
        <name>Ca(2+)</name>
        <dbReference type="ChEBI" id="CHEBI:29108"/>
    </cofactor>
    <text evidence="18 21">Binds 2 calcium ions per subunit.</text>
</comment>